<organism evidence="5 6">
    <name type="scientific">Iris pallida</name>
    <name type="common">Sweet iris</name>
    <dbReference type="NCBI Taxonomy" id="29817"/>
    <lineage>
        <taxon>Eukaryota</taxon>
        <taxon>Viridiplantae</taxon>
        <taxon>Streptophyta</taxon>
        <taxon>Embryophyta</taxon>
        <taxon>Tracheophyta</taxon>
        <taxon>Spermatophyta</taxon>
        <taxon>Magnoliopsida</taxon>
        <taxon>Liliopsida</taxon>
        <taxon>Asparagales</taxon>
        <taxon>Iridaceae</taxon>
        <taxon>Iridoideae</taxon>
        <taxon>Irideae</taxon>
        <taxon>Iris</taxon>
    </lineage>
</organism>
<feature type="region of interest" description="Disordered" evidence="4">
    <location>
        <begin position="53"/>
        <end position="95"/>
    </location>
</feature>
<dbReference type="AlphaFoldDB" id="A0AAX6DTB3"/>
<dbReference type="Pfam" id="PF12796">
    <property type="entry name" value="Ank_2"/>
    <property type="match status" value="1"/>
</dbReference>
<evidence type="ECO:0000256" key="4">
    <source>
        <dbReference type="SAM" id="MobiDB-lite"/>
    </source>
</evidence>
<reference evidence="5" key="1">
    <citation type="journal article" date="2023" name="GigaByte">
        <title>Genome assembly of the bearded iris, Iris pallida Lam.</title>
        <authorList>
            <person name="Bruccoleri R.E."/>
            <person name="Oakeley E.J."/>
            <person name="Faust A.M.E."/>
            <person name="Altorfer M."/>
            <person name="Dessus-Babus S."/>
            <person name="Burckhardt D."/>
            <person name="Oertli M."/>
            <person name="Naumann U."/>
            <person name="Petersen F."/>
            <person name="Wong J."/>
        </authorList>
    </citation>
    <scope>NUCLEOTIDE SEQUENCE</scope>
    <source>
        <strain evidence="5">GSM-AAB239-AS_SAM_17_03QT</strain>
    </source>
</reference>
<feature type="repeat" description="ANK" evidence="3">
    <location>
        <begin position="202"/>
        <end position="234"/>
    </location>
</feature>
<evidence type="ECO:0008006" key="7">
    <source>
        <dbReference type="Google" id="ProtNLM"/>
    </source>
</evidence>
<feature type="repeat" description="ANK" evidence="3">
    <location>
        <begin position="235"/>
        <end position="267"/>
    </location>
</feature>
<dbReference type="SMART" id="SM00248">
    <property type="entry name" value="ANK"/>
    <property type="match status" value="5"/>
</dbReference>
<evidence type="ECO:0000313" key="6">
    <source>
        <dbReference type="Proteomes" id="UP001140949"/>
    </source>
</evidence>
<feature type="compositionally biased region" description="Acidic residues" evidence="4">
    <location>
        <begin position="64"/>
        <end position="87"/>
    </location>
</feature>
<dbReference type="PROSITE" id="PS50088">
    <property type="entry name" value="ANK_REPEAT"/>
    <property type="match status" value="3"/>
</dbReference>
<dbReference type="InterPro" id="IPR036770">
    <property type="entry name" value="Ankyrin_rpt-contain_sf"/>
</dbReference>
<evidence type="ECO:0000313" key="5">
    <source>
        <dbReference type="EMBL" id="KAJ6794988.1"/>
    </source>
</evidence>
<dbReference type="PROSITE" id="PS50297">
    <property type="entry name" value="ANK_REP_REGION"/>
    <property type="match status" value="3"/>
</dbReference>
<comment type="caution">
    <text evidence="5">The sequence shown here is derived from an EMBL/GenBank/DDBJ whole genome shotgun (WGS) entry which is preliminary data.</text>
</comment>
<dbReference type="PANTHER" id="PTHR24198">
    <property type="entry name" value="ANKYRIN REPEAT AND PROTEIN KINASE DOMAIN-CONTAINING PROTEIN"/>
    <property type="match status" value="1"/>
</dbReference>
<dbReference type="SUPFAM" id="SSF48403">
    <property type="entry name" value="Ankyrin repeat"/>
    <property type="match status" value="1"/>
</dbReference>
<feature type="repeat" description="ANK" evidence="3">
    <location>
        <begin position="169"/>
        <end position="201"/>
    </location>
</feature>
<dbReference type="Proteomes" id="UP001140949">
    <property type="component" value="Unassembled WGS sequence"/>
</dbReference>
<keyword evidence="1" id="KW-0677">Repeat</keyword>
<keyword evidence="6" id="KW-1185">Reference proteome</keyword>
<dbReference type="InterPro" id="IPR002110">
    <property type="entry name" value="Ankyrin_rpt"/>
</dbReference>
<feature type="compositionally biased region" description="Low complexity" evidence="4">
    <location>
        <begin position="7"/>
        <end position="18"/>
    </location>
</feature>
<name>A0AAX6DTB3_IRIPA</name>
<dbReference type="Gene3D" id="1.25.40.20">
    <property type="entry name" value="Ankyrin repeat-containing domain"/>
    <property type="match status" value="2"/>
</dbReference>
<evidence type="ECO:0000256" key="1">
    <source>
        <dbReference type="ARBA" id="ARBA00022737"/>
    </source>
</evidence>
<protein>
    <recommendedName>
        <fullName evidence="7">Ankyrin repeat domain-containing protein EMB506, chloroplastic</fullName>
    </recommendedName>
</protein>
<proteinExistence type="predicted"/>
<evidence type="ECO:0000256" key="3">
    <source>
        <dbReference type="PROSITE-ProRule" id="PRU00023"/>
    </source>
</evidence>
<feature type="compositionally biased region" description="Pro residues" evidence="4">
    <location>
        <begin position="19"/>
        <end position="36"/>
    </location>
</feature>
<dbReference type="PANTHER" id="PTHR24198:SF165">
    <property type="entry name" value="ANKYRIN REPEAT-CONTAINING PROTEIN-RELATED"/>
    <property type="match status" value="1"/>
</dbReference>
<feature type="region of interest" description="Disordered" evidence="4">
    <location>
        <begin position="1"/>
        <end position="36"/>
    </location>
</feature>
<keyword evidence="2 3" id="KW-0040">ANK repeat</keyword>
<sequence>MLAGTAVPLLSSPSLLVPLHPPRNPNPNPPSVPFIPPRVSYRLSKSFCALRARSNRGSQAQWEAPDEGNDSDEEEEEEEEDDEDEDGGGSGVSRSAMASLSEYDDVVKEAELLLEPEEKAILQQHEVPDLTKVSTMKWSLLHSLALASQIPLMDKLLENGTDINSVDKDGYTALHKAVIGKKEPVISHLLRKGANPHVQDRNGATALHHAVQVGAIQTTKLLIKYKVDVNVADNDGWTPLHVAIQSRSRDMAKILLVNGADKSRRNKDGKTPLDLSLCYGKDFKSYELAKLLKLVPANRYL</sequence>
<accession>A0AAX6DTB3</accession>
<evidence type="ECO:0000256" key="2">
    <source>
        <dbReference type="ARBA" id="ARBA00023043"/>
    </source>
</evidence>
<reference evidence="5" key="2">
    <citation type="submission" date="2023-04" db="EMBL/GenBank/DDBJ databases">
        <authorList>
            <person name="Bruccoleri R.E."/>
            <person name="Oakeley E.J."/>
            <person name="Faust A.-M."/>
            <person name="Dessus-Babus S."/>
            <person name="Altorfer M."/>
            <person name="Burckhardt D."/>
            <person name="Oertli M."/>
            <person name="Naumann U."/>
            <person name="Petersen F."/>
            <person name="Wong J."/>
        </authorList>
    </citation>
    <scope>NUCLEOTIDE SEQUENCE</scope>
    <source>
        <strain evidence="5">GSM-AAB239-AS_SAM_17_03QT</strain>
        <tissue evidence="5">Leaf</tissue>
    </source>
</reference>
<dbReference type="EMBL" id="JANAVB010042020">
    <property type="protein sequence ID" value="KAJ6794988.1"/>
    <property type="molecule type" value="Genomic_DNA"/>
</dbReference>
<gene>
    <name evidence="5" type="ORF">M6B38_228770</name>
</gene>